<reference evidence="3" key="1">
    <citation type="journal article" date="2019" name="Int. J. Syst. Evol. Microbiol.">
        <title>The Global Catalogue of Microorganisms (GCM) 10K type strain sequencing project: providing services to taxonomists for standard genome sequencing and annotation.</title>
        <authorList>
            <consortium name="The Broad Institute Genomics Platform"/>
            <consortium name="The Broad Institute Genome Sequencing Center for Infectious Disease"/>
            <person name="Wu L."/>
            <person name="Ma J."/>
        </authorList>
    </citation>
    <scope>NUCLEOTIDE SEQUENCE [LARGE SCALE GENOMIC DNA]</scope>
    <source>
        <strain evidence="3">JCM 9687</strain>
    </source>
</reference>
<evidence type="ECO:0000259" key="1">
    <source>
        <dbReference type="PROSITE" id="PS51782"/>
    </source>
</evidence>
<evidence type="ECO:0000313" key="3">
    <source>
        <dbReference type="Proteomes" id="UP001500483"/>
    </source>
</evidence>
<dbReference type="Pfam" id="PF01476">
    <property type="entry name" value="LysM"/>
    <property type="match status" value="2"/>
</dbReference>
<dbReference type="EMBL" id="BAAAYK010000038">
    <property type="protein sequence ID" value="GAA3361910.1"/>
    <property type="molecule type" value="Genomic_DNA"/>
</dbReference>
<dbReference type="PANTHER" id="PTHR33734:SF22">
    <property type="entry name" value="MEMBRANE-BOUND LYTIC MUREIN TRANSGLYCOSYLASE D"/>
    <property type="match status" value="1"/>
</dbReference>
<proteinExistence type="predicted"/>
<gene>
    <name evidence="2" type="ORF">GCM10020366_47740</name>
</gene>
<dbReference type="InterPro" id="IPR018392">
    <property type="entry name" value="LysM"/>
</dbReference>
<dbReference type="Proteomes" id="UP001500483">
    <property type="component" value="Unassembled WGS sequence"/>
</dbReference>
<feature type="domain" description="LysM" evidence="1">
    <location>
        <begin position="60"/>
        <end position="104"/>
    </location>
</feature>
<evidence type="ECO:0000313" key="2">
    <source>
        <dbReference type="EMBL" id="GAA3361910.1"/>
    </source>
</evidence>
<dbReference type="PROSITE" id="PS51782">
    <property type="entry name" value="LYSM"/>
    <property type="match status" value="2"/>
</dbReference>
<organism evidence="2 3">
    <name type="scientific">Saccharopolyspora gregorii</name>
    <dbReference type="NCBI Taxonomy" id="33914"/>
    <lineage>
        <taxon>Bacteria</taxon>
        <taxon>Bacillati</taxon>
        <taxon>Actinomycetota</taxon>
        <taxon>Actinomycetes</taxon>
        <taxon>Pseudonocardiales</taxon>
        <taxon>Pseudonocardiaceae</taxon>
        <taxon>Saccharopolyspora</taxon>
    </lineage>
</organism>
<keyword evidence="3" id="KW-1185">Reference proteome</keyword>
<dbReference type="CDD" id="cd00118">
    <property type="entry name" value="LysM"/>
    <property type="match status" value="2"/>
</dbReference>
<dbReference type="InterPro" id="IPR036779">
    <property type="entry name" value="LysM_dom_sf"/>
</dbReference>
<feature type="domain" description="LysM" evidence="1">
    <location>
        <begin position="112"/>
        <end position="156"/>
    </location>
</feature>
<accession>A0ABP6RWB8</accession>
<sequence>MRTVLGKVQALPQRGVNESPVDPAVHCPRGLVCALLKSTARPQQSAPEKVHGEGIMVDCDTYTVQRGDTLSEIGEWFHVPSKELQYLNDIRDPDSIYPGQELRLARDQQVCTVYTVREGDTLSEIGELYRVQWQTLAHYNHLANPDVIRPGQKICIPQQAGAC</sequence>
<name>A0ABP6RWB8_9PSEU</name>
<protein>
    <recommendedName>
        <fullName evidence="1">LysM domain-containing protein</fullName>
    </recommendedName>
</protein>
<dbReference type="SMART" id="SM00257">
    <property type="entry name" value="LysM"/>
    <property type="match status" value="2"/>
</dbReference>
<dbReference type="Gene3D" id="3.10.350.10">
    <property type="entry name" value="LysM domain"/>
    <property type="match status" value="2"/>
</dbReference>
<comment type="caution">
    <text evidence="2">The sequence shown here is derived from an EMBL/GenBank/DDBJ whole genome shotgun (WGS) entry which is preliminary data.</text>
</comment>
<dbReference type="SUPFAM" id="SSF54106">
    <property type="entry name" value="LysM domain"/>
    <property type="match status" value="2"/>
</dbReference>
<dbReference type="PANTHER" id="PTHR33734">
    <property type="entry name" value="LYSM DOMAIN-CONTAINING GPI-ANCHORED PROTEIN 2"/>
    <property type="match status" value="1"/>
</dbReference>